<name>A0A921ZM13_MANSE</name>
<dbReference type="EMBL" id="JH668655">
    <property type="protein sequence ID" value="KAG6460105.1"/>
    <property type="molecule type" value="Genomic_DNA"/>
</dbReference>
<dbReference type="AlphaFoldDB" id="A0A921ZM13"/>
<evidence type="ECO:0000313" key="2">
    <source>
        <dbReference type="EMBL" id="KAG6460105.1"/>
    </source>
</evidence>
<keyword evidence="1" id="KW-0732">Signal</keyword>
<comment type="caution">
    <text evidence="2">The sequence shown here is derived from an EMBL/GenBank/DDBJ whole genome shotgun (WGS) entry which is preliminary data.</text>
</comment>
<evidence type="ECO:0000256" key="1">
    <source>
        <dbReference type="SAM" id="SignalP"/>
    </source>
</evidence>
<accession>A0A921ZM13</accession>
<feature type="signal peptide" evidence="1">
    <location>
        <begin position="1"/>
        <end position="21"/>
    </location>
</feature>
<protein>
    <submittedName>
        <fullName evidence="2">Uncharacterized protein</fullName>
    </submittedName>
</protein>
<feature type="chain" id="PRO_5036804668" evidence="1">
    <location>
        <begin position="22"/>
        <end position="74"/>
    </location>
</feature>
<organism evidence="2 3">
    <name type="scientific">Manduca sexta</name>
    <name type="common">Tobacco hawkmoth</name>
    <name type="synonym">Tobacco hornworm</name>
    <dbReference type="NCBI Taxonomy" id="7130"/>
    <lineage>
        <taxon>Eukaryota</taxon>
        <taxon>Metazoa</taxon>
        <taxon>Ecdysozoa</taxon>
        <taxon>Arthropoda</taxon>
        <taxon>Hexapoda</taxon>
        <taxon>Insecta</taxon>
        <taxon>Pterygota</taxon>
        <taxon>Neoptera</taxon>
        <taxon>Endopterygota</taxon>
        <taxon>Lepidoptera</taxon>
        <taxon>Glossata</taxon>
        <taxon>Ditrysia</taxon>
        <taxon>Bombycoidea</taxon>
        <taxon>Sphingidae</taxon>
        <taxon>Sphinginae</taxon>
        <taxon>Sphingini</taxon>
        <taxon>Manduca</taxon>
    </lineage>
</organism>
<sequence length="74" mass="7959">MDFKFLFVLCVTCLLLTSVLSKPLNDGSAEIISEDVTGAPLRFKRTVIGNNLCPNGSPKVANLCPDNPSTPSDY</sequence>
<reference evidence="2" key="2">
    <citation type="submission" date="2020-12" db="EMBL/GenBank/DDBJ databases">
        <authorList>
            <person name="Kanost M."/>
        </authorList>
    </citation>
    <scope>NUCLEOTIDE SEQUENCE</scope>
</reference>
<gene>
    <name evidence="2" type="ORF">O3G_MSEX011781</name>
</gene>
<proteinExistence type="predicted"/>
<evidence type="ECO:0000313" key="3">
    <source>
        <dbReference type="Proteomes" id="UP000791440"/>
    </source>
</evidence>
<reference evidence="2" key="1">
    <citation type="journal article" date="2016" name="Insect Biochem. Mol. Biol.">
        <title>Multifaceted biological insights from a draft genome sequence of the tobacco hornworm moth, Manduca sexta.</title>
        <authorList>
            <person name="Kanost M.R."/>
            <person name="Arrese E.L."/>
            <person name="Cao X."/>
            <person name="Chen Y.R."/>
            <person name="Chellapilla S."/>
            <person name="Goldsmith M.R."/>
            <person name="Grosse-Wilde E."/>
            <person name="Heckel D.G."/>
            <person name="Herndon N."/>
            <person name="Jiang H."/>
            <person name="Papanicolaou A."/>
            <person name="Qu J."/>
            <person name="Soulages J.L."/>
            <person name="Vogel H."/>
            <person name="Walters J."/>
            <person name="Waterhouse R.M."/>
            <person name="Ahn S.J."/>
            <person name="Almeida F.C."/>
            <person name="An C."/>
            <person name="Aqrawi P."/>
            <person name="Bretschneider A."/>
            <person name="Bryant W.B."/>
            <person name="Bucks S."/>
            <person name="Chao H."/>
            <person name="Chevignon G."/>
            <person name="Christen J.M."/>
            <person name="Clarke D.F."/>
            <person name="Dittmer N.T."/>
            <person name="Ferguson L.C.F."/>
            <person name="Garavelou S."/>
            <person name="Gordon K.H.J."/>
            <person name="Gunaratna R.T."/>
            <person name="Han Y."/>
            <person name="Hauser F."/>
            <person name="He Y."/>
            <person name="Heidel-Fischer H."/>
            <person name="Hirsh A."/>
            <person name="Hu Y."/>
            <person name="Jiang H."/>
            <person name="Kalra D."/>
            <person name="Klinner C."/>
            <person name="Konig C."/>
            <person name="Kovar C."/>
            <person name="Kroll A.R."/>
            <person name="Kuwar S.S."/>
            <person name="Lee S.L."/>
            <person name="Lehman R."/>
            <person name="Li K."/>
            <person name="Li Z."/>
            <person name="Liang H."/>
            <person name="Lovelace S."/>
            <person name="Lu Z."/>
            <person name="Mansfield J.H."/>
            <person name="McCulloch K.J."/>
            <person name="Mathew T."/>
            <person name="Morton B."/>
            <person name="Muzny D.M."/>
            <person name="Neunemann D."/>
            <person name="Ongeri F."/>
            <person name="Pauchet Y."/>
            <person name="Pu L.L."/>
            <person name="Pyrousis I."/>
            <person name="Rao X.J."/>
            <person name="Redding A."/>
            <person name="Roesel C."/>
            <person name="Sanchez-Gracia A."/>
            <person name="Schaack S."/>
            <person name="Shukla A."/>
            <person name="Tetreau G."/>
            <person name="Wang Y."/>
            <person name="Xiong G.H."/>
            <person name="Traut W."/>
            <person name="Walsh T.K."/>
            <person name="Worley K.C."/>
            <person name="Wu D."/>
            <person name="Wu W."/>
            <person name="Wu Y.Q."/>
            <person name="Zhang X."/>
            <person name="Zou Z."/>
            <person name="Zucker H."/>
            <person name="Briscoe A.D."/>
            <person name="Burmester T."/>
            <person name="Clem R.J."/>
            <person name="Feyereisen R."/>
            <person name="Grimmelikhuijzen C.J.P."/>
            <person name="Hamodrakas S.J."/>
            <person name="Hansson B.S."/>
            <person name="Huguet E."/>
            <person name="Jermiin L.S."/>
            <person name="Lan Q."/>
            <person name="Lehman H.K."/>
            <person name="Lorenzen M."/>
            <person name="Merzendorfer H."/>
            <person name="Michalopoulos I."/>
            <person name="Morton D.B."/>
            <person name="Muthukrishnan S."/>
            <person name="Oakeshott J.G."/>
            <person name="Palmer W."/>
            <person name="Park Y."/>
            <person name="Passarelli A.L."/>
            <person name="Rozas J."/>
            <person name="Schwartz L.M."/>
            <person name="Smith W."/>
            <person name="Southgate A."/>
            <person name="Vilcinskas A."/>
            <person name="Vogt R."/>
            <person name="Wang P."/>
            <person name="Werren J."/>
            <person name="Yu X.Q."/>
            <person name="Zhou J.J."/>
            <person name="Brown S.J."/>
            <person name="Scherer S.E."/>
            <person name="Richards S."/>
            <person name="Blissard G.W."/>
        </authorList>
    </citation>
    <scope>NUCLEOTIDE SEQUENCE</scope>
</reference>
<keyword evidence="3" id="KW-1185">Reference proteome</keyword>
<dbReference type="Proteomes" id="UP000791440">
    <property type="component" value="Unassembled WGS sequence"/>
</dbReference>